<keyword evidence="3" id="KW-0732">Signal</keyword>
<feature type="region of interest" description="Disordered" evidence="1">
    <location>
        <begin position="249"/>
        <end position="291"/>
    </location>
</feature>
<gene>
    <name evidence="4" type="ORF">PIIN_02933</name>
</gene>
<feature type="region of interest" description="Disordered" evidence="1">
    <location>
        <begin position="648"/>
        <end position="676"/>
    </location>
</feature>
<feature type="compositionally biased region" description="Polar residues" evidence="1">
    <location>
        <begin position="592"/>
        <end position="609"/>
    </location>
</feature>
<protein>
    <submittedName>
        <fullName evidence="4">Uncharacterized protein</fullName>
    </submittedName>
</protein>
<organism evidence="4 5">
    <name type="scientific">Serendipita indica (strain DSM 11827)</name>
    <name type="common">Root endophyte fungus</name>
    <name type="synonym">Piriformospora indica</name>
    <dbReference type="NCBI Taxonomy" id="1109443"/>
    <lineage>
        <taxon>Eukaryota</taxon>
        <taxon>Fungi</taxon>
        <taxon>Dikarya</taxon>
        <taxon>Basidiomycota</taxon>
        <taxon>Agaricomycotina</taxon>
        <taxon>Agaricomycetes</taxon>
        <taxon>Sebacinales</taxon>
        <taxon>Serendipitaceae</taxon>
        <taxon>Serendipita</taxon>
    </lineage>
</organism>
<feature type="compositionally biased region" description="Polar residues" evidence="1">
    <location>
        <begin position="501"/>
        <end position="521"/>
    </location>
</feature>
<evidence type="ECO:0000256" key="2">
    <source>
        <dbReference type="SAM" id="Phobius"/>
    </source>
</evidence>
<feature type="chain" id="PRO_5003468362" evidence="3">
    <location>
        <begin position="22"/>
        <end position="769"/>
    </location>
</feature>
<keyword evidence="2" id="KW-1133">Transmembrane helix</keyword>
<keyword evidence="2" id="KW-0472">Membrane</keyword>
<name>G4TCM5_SERID</name>
<dbReference type="OrthoDB" id="3234968at2759"/>
<feature type="region of interest" description="Disordered" evidence="1">
    <location>
        <begin position="590"/>
        <end position="629"/>
    </location>
</feature>
<feature type="transmembrane region" description="Helical" evidence="2">
    <location>
        <begin position="216"/>
        <end position="241"/>
    </location>
</feature>
<keyword evidence="2" id="KW-0812">Transmembrane</keyword>
<feature type="region of interest" description="Disordered" evidence="1">
    <location>
        <begin position="703"/>
        <end position="769"/>
    </location>
</feature>
<feature type="region of interest" description="Disordered" evidence="1">
    <location>
        <begin position="427"/>
        <end position="523"/>
    </location>
</feature>
<dbReference type="Gene3D" id="2.60.120.260">
    <property type="entry name" value="Galactose-binding domain-like"/>
    <property type="match status" value="1"/>
</dbReference>
<proteinExistence type="predicted"/>
<feature type="compositionally biased region" description="Basic and acidic residues" evidence="1">
    <location>
        <begin position="439"/>
        <end position="456"/>
    </location>
</feature>
<dbReference type="InParanoid" id="G4TCM5"/>
<evidence type="ECO:0000313" key="4">
    <source>
        <dbReference type="EMBL" id="CCA69075.1"/>
    </source>
</evidence>
<feature type="compositionally biased region" description="Pro residues" evidence="1">
    <location>
        <begin position="374"/>
        <end position="384"/>
    </location>
</feature>
<evidence type="ECO:0000256" key="3">
    <source>
        <dbReference type="SAM" id="SignalP"/>
    </source>
</evidence>
<dbReference type="EMBL" id="CAFZ01000046">
    <property type="protein sequence ID" value="CCA69075.1"/>
    <property type="molecule type" value="Genomic_DNA"/>
</dbReference>
<accession>G4TCM5</accession>
<feature type="compositionally biased region" description="Polar residues" evidence="1">
    <location>
        <begin position="477"/>
        <end position="494"/>
    </location>
</feature>
<reference evidence="4 5" key="1">
    <citation type="journal article" date="2011" name="PLoS Pathog.">
        <title>Endophytic Life Strategies Decoded by Genome and Transcriptome Analyses of the Mutualistic Root Symbiont Piriformospora indica.</title>
        <authorList>
            <person name="Zuccaro A."/>
            <person name="Lahrmann U."/>
            <person name="Guldener U."/>
            <person name="Langen G."/>
            <person name="Pfiffi S."/>
            <person name="Biedenkopf D."/>
            <person name="Wong P."/>
            <person name="Samans B."/>
            <person name="Grimm C."/>
            <person name="Basiewicz M."/>
            <person name="Murat C."/>
            <person name="Martin F."/>
            <person name="Kogel K.H."/>
        </authorList>
    </citation>
    <scope>NUCLEOTIDE SEQUENCE [LARGE SCALE GENOMIC DNA]</scope>
    <source>
        <strain evidence="4 5">DSM 11827</strain>
    </source>
</reference>
<feature type="region of interest" description="Disordered" evidence="1">
    <location>
        <begin position="306"/>
        <end position="399"/>
    </location>
</feature>
<comment type="caution">
    <text evidence="4">The sequence shown here is derived from an EMBL/GenBank/DDBJ whole genome shotgun (WGS) entry which is preliminary data.</text>
</comment>
<dbReference type="HOGENOM" id="CLU_341993_0_0_1"/>
<feature type="compositionally biased region" description="Low complexity" evidence="1">
    <location>
        <begin position="725"/>
        <end position="735"/>
    </location>
</feature>
<evidence type="ECO:0000256" key="1">
    <source>
        <dbReference type="SAM" id="MobiDB-lite"/>
    </source>
</evidence>
<keyword evidence="5" id="KW-1185">Reference proteome</keyword>
<sequence length="769" mass="83150">MLSSLLWIPLVALLTLHSVSAALVNATIDDQTYSIITYSPSRQWNHQPLQGWENDFYNHSRSFTYSRGATATFVFTGSAIWAQGPFAPDQAQRRISLDGVDQGVYNALAPERSPSRPFWNRTGLVYTTHTLVITHDDPGVNAILALDAFIVQYDDAQDPFPYTTTTVTSYAPEVTVTTNSAGQVVSTIINGGGPNQGGTINGNPVNDGLTSPRKPYSAVIIGIIVPVVFLLVLCCVGLCLYRKRRARTRERRRQSFREKMFRRIGRQSIGRDATPLSPAASGSGSRGMRERRMSGFTYASTHYSTAEEYHAPSPPPSGSGGHFTPTSPTPFAVSFGRESQDSVRAGTNGMPYRSETVPAPNDERQGTAQQAPIAFPPNSTPRDPPVNETGGNTRSAERERLVSTYDPTFSPPAEWDSTPTAARLGTAPANAARSGARQTDPHTPTRENHAGVDRRNSTSTATTPSAYVTAASHQRRPSTVFSDSESSASHQNPQRRPLSPLSRTRQRGFSATGTPASSSRPGSMLRRFSQALGISFSRSGSPDVEANRNNLNMQGLGRGAGTAPVEEQDPGYFRGMNHFNLGIPLNYRPSASAASPTDGTRISRHSQNLRGLAIDEGSTGLRSMSRTTSGRMDDLAFSSYTQPVRERVLSTVESSAQDQDAHSNPGKTEEDEEMTEKEKIIEAFDGSTIEGSMRAWSVGHGTMASQGTINGPLDGADVDGNEAASRLGRSGSQPSRRSRRSISHERDDHSVIPPPSYSVYIPPDTKGQP</sequence>
<feature type="signal peptide" evidence="3">
    <location>
        <begin position="1"/>
        <end position="21"/>
    </location>
</feature>
<evidence type="ECO:0000313" key="5">
    <source>
        <dbReference type="Proteomes" id="UP000007148"/>
    </source>
</evidence>
<feature type="compositionally biased region" description="Low complexity" evidence="1">
    <location>
        <begin position="322"/>
        <end position="331"/>
    </location>
</feature>
<feature type="compositionally biased region" description="Polar residues" evidence="1">
    <location>
        <begin position="457"/>
        <end position="466"/>
    </location>
</feature>
<dbReference type="AlphaFoldDB" id="G4TCM5"/>
<feature type="compositionally biased region" description="Polar residues" evidence="1">
    <location>
        <begin position="620"/>
        <end position="629"/>
    </location>
</feature>
<dbReference type="Proteomes" id="UP000007148">
    <property type="component" value="Unassembled WGS sequence"/>
</dbReference>